<keyword evidence="3" id="KW-1185">Reference proteome</keyword>
<dbReference type="AlphaFoldDB" id="A0A016UUS2"/>
<organism evidence="2 3">
    <name type="scientific">Ancylostoma ceylanicum</name>
    <dbReference type="NCBI Taxonomy" id="53326"/>
    <lineage>
        <taxon>Eukaryota</taxon>
        <taxon>Metazoa</taxon>
        <taxon>Ecdysozoa</taxon>
        <taxon>Nematoda</taxon>
        <taxon>Chromadorea</taxon>
        <taxon>Rhabditida</taxon>
        <taxon>Rhabditina</taxon>
        <taxon>Rhabditomorpha</taxon>
        <taxon>Strongyloidea</taxon>
        <taxon>Ancylostomatidae</taxon>
        <taxon>Ancylostomatinae</taxon>
        <taxon>Ancylostoma</taxon>
    </lineage>
</organism>
<dbReference type="EMBL" id="JARK01001361">
    <property type="protein sequence ID" value="EYC19179.1"/>
    <property type="molecule type" value="Genomic_DNA"/>
</dbReference>
<evidence type="ECO:0000313" key="3">
    <source>
        <dbReference type="Proteomes" id="UP000024635"/>
    </source>
</evidence>
<feature type="region of interest" description="Disordered" evidence="1">
    <location>
        <begin position="1"/>
        <end position="43"/>
    </location>
</feature>
<accession>A0A016UUS2</accession>
<comment type="caution">
    <text evidence="2">The sequence shown here is derived from an EMBL/GenBank/DDBJ whole genome shotgun (WGS) entry which is preliminary data.</text>
</comment>
<dbReference type="Proteomes" id="UP000024635">
    <property type="component" value="Unassembled WGS sequence"/>
</dbReference>
<sequence length="85" mass="9476">MHILDGSIAPMTNQAIHPSRVGKSAPDESGRMKHWLGSSAAPPHKSLYQAQTHSTPSQLKLKAWRIPQTEVINADHLILYPLIFR</sequence>
<evidence type="ECO:0000256" key="1">
    <source>
        <dbReference type="SAM" id="MobiDB-lite"/>
    </source>
</evidence>
<name>A0A016UUS2_9BILA</name>
<protein>
    <submittedName>
        <fullName evidence="2">Uncharacterized protein</fullName>
    </submittedName>
</protein>
<evidence type="ECO:0000313" key="2">
    <source>
        <dbReference type="EMBL" id="EYC19179.1"/>
    </source>
</evidence>
<reference evidence="3" key="1">
    <citation type="journal article" date="2015" name="Nat. Genet.">
        <title>The genome and transcriptome of the zoonotic hookworm Ancylostoma ceylanicum identify infection-specific gene families.</title>
        <authorList>
            <person name="Schwarz E.M."/>
            <person name="Hu Y."/>
            <person name="Antoshechkin I."/>
            <person name="Miller M.M."/>
            <person name="Sternberg P.W."/>
            <person name="Aroian R.V."/>
        </authorList>
    </citation>
    <scope>NUCLEOTIDE SEQUENCE</scope>
    <source>
        <strain evidence="3">HY135</strain>
    </source>
</reference>
<proteinExistence type="predicted"/>
<gene>
    <name evidence="2" type="primary">Acey_s0025.g1219</name>
    <name evidence="2" type="ORF">Y032_0025g1219</name>
</gene>